<dbReference type="SUPFAM" id="SSF47413">
    <property type="entry name" value="lambda repressor-like DNA-binding domains"/>
    <property type="match status" value="1"/>
</dbReference>
<dbReference type="OrthoDB" id="7349669at2"/>
<gene>
    <name evidence="1" type="ORF">THIAE_08770</name>
</gene>
<organism evidence="1 2">
    <name type="scientific">Thiomicrospira aerophila AL3</name>
    <dbReference type="NCBI Taxonomy" id="717772"/>
    <lineage>
        <taxon>Bacteria</taxon>
        <taxon>Pseudomonadati</taxon>
        <taxon>Pseudomonadota</taxon>
        <taxon>Gammaproteobacteria</taxon>
        <taxon>Thiotrichales</taxon>
        <taxon>Piscirickettsiaceae</taxon>
        <taxon>Thiomicrospira</taxon>
    </lineage>
</organism>
<dbReference type="HOGENOM" id="CLU_115776_0_0_6"/>
<dbReference type="InterPro" id="IPR010982">
    <property type="entry name" value="Lambda_DNA-bd_dom_sf"/>
</dbReference>
<dbReference type="Gene3D" id="1.10.260.40">
    <property type="entry name" value="lambda repressor-like DNA-binding domains"/>
    <property type="match status" value="1"/>
</dbReference>
<dbReference type="InParanoid" id="W0DYA1"/>
<name>W0DYA1_9GAMM</name>
<dbReference type="AlphaFoldDB" id="W0DYA1"/>
<accession>W0DYA1</accession>
<evidence type="ECO:0000313" key="1">
    <source>
        <dbReference type="EMBL" id="AHF01836.1"/>
    </source>
</evidence>
<dbReference type="InterPro" id="IPR022452">
    <property type="entry name" value="MqsA"/>
</dbReference>
<dbReference type="KEGG" id="tao:THIAE_08770"/>
<dbReference type="Pfam" id="PF15731">
    <property type="entry name" value="MqsA_antitoxin"/>
    <property type="match status" value="1"/>
</dbReference>
<dbReference type="InterPro" id="IPR001387">
    <property type="entry name" value="Cro/C1-type_HTH"/>
</dbReference>
<evidence type="ECO:0000313" key="2">
    <source>
        <dbReference type="Proteomes" id="UP000005380"/>
    </source>
</evidence>
<dbReference type="eggNOG" id="COG1396">
    <property type="taxonomic scope" value="Bacteria"/>
</dbReference>
<dbReference type="NCBIfam" id="TIGR03830">
    <property type="entry name" value="CxxCG_CxxCG_HTH"/>
    <property type="match status" value="1"/>
</dbReference>
<dbReference type="Proteomes" id="UP000005380">
    <property type="component" value="Chromosome"/>
</dbReference>
<dbReference type="CDD" id="cd00093">
    <property type="entry name" value="HTH_XRE"/>
    <property type="match status" value="1"/>
</dbReference>
<sequence>MSKELPICPVCGEGHLSAHSELVSVEYHGKTGEIANYFSVCDVCETEQAGANEMRMNKRVMIAFKKRVDGLLSGEEIRRMREAWGIDQKQAALIFGGGPVAFSKYENNDVMQSEGMDKLLRAAWYAPDVFVWLKEQAGLDGVDSDHSYHKTTNLMNKVGSGIKLVHSFKLDDSASYHRLESVA</sequence>
<dbReference type="RefSeq" id="WP_006460932.1">
    <property type="nucleotide sequence ID" value="NZ_CP007030.1"/>
</dbReference>
<dbReference type="GO" id="GO:0003677">
    <property type="term" value="F:DNA binding"/>
    <property type="evidence" value="ECO:0007669"/>
    <property type="project" value="InterPro"/>
</dbReference>
<dbReference type="FunCoup" id="W0DYA1">
    <property type="interactions" value="26"/>
</dbReference>
<dbReference type="EMBL" id="CP007030">
    <property type="protein sequence ID" value="AHF01836.1"/>
    <property type="molecule type" value="Genomic_DNA"/>
</dbReference>
<protein>
    <recommendedName>
        <fullName evidence="3">HTH cro/C1-type domain-containing protein</fullName>
    </recommendedName>
</protein>
<proteinExistence type="predicted"/>
<dbReference type="InterPro" id="IPR032758">
    <property type="entry name" value="MqsA/HigA-2"/>
</dbReference>
<evidence type="ECO:0008006" key="3">
    <source>
        <dbReference type="Google" id="ProtNLM"/>
    </source>
</evidence>
<keyword evidence="2" id="KW-1185">Reference proteome</keyword>
<dbReference type="STRING" id="717772.THIAE_08770"/>
<dbReference type="Gene3D" id="3.10.20.860">
    <property type="match status" value="1"/>
</dbReference>
<reference evidence="1 2" key="1">
    <citation type="submission" date="2013-12" db="EMBL/GenBank/DDBJ databases">
        <authorList>
            <consortium name="DOE Joint Genome Institute"/>
            <person name="Kappler U."/>
            <person name="Huntemann M."/>
            <person name="Han J."/>
            <person name="Chen A."/>
            <person name="Kyrpides N."/>
            <person name="Mavromatis K."/>
            <person name="Markowitz V."/>
            <person name="Palaniappan K."/>
            <person name="Ivanova N."/>
            <person name="Schaumberg A."/>
            <person name="Pati A."/>
            <person name="Liolios K."/>
            <person name="Nordberg H.P."/>
            <person name="Cantor M.N."/>
            <person name="Hua S.X."/>
            <person name="Woyke T."/>
        </authorList>
    </citation>
    <scope>NUCLEOTIDE SEQUENCE [LARGE SCALE GENOMIC DNA]</scope>
    <source>
        <strain evidence="2">AL2</strain>
    </source>
</reference>